<gene>
    <name evidence="3" type="ORF">Sradi_3518400</name>
</gene>
<reference evidence="3" key="2">
    <citation type="journal article" date="2024" name="Plant">
        <title>Genomic evolution and insights into agronomic trait innovations of Sesamum species.</title>
        <authorList>
            <person name="Miao H."/>
            <person name="Wang L."/>
            <person name="Qu L."/>
            <person name="Liu H."/>
            <person name="Sun Y."/>
            <person name="Le M."/>
            <person name="Wang Q."/>
            <person name="Wei S."/>
            <person name="Zheng Y."/>
            <person name="Lin W."/>
            <person name="Duan Y."/>
            <person name="Cao H."/>
            <person name="Xiong S."/>
            <person name="Wang X."/>
            <person name="Wei L."/>
            <person name="Li C."/>
            <person name="Ma Q."/>
            <person name="Ju M."/>
            <person name="Zhao R."/>
            <person name="Li G."/>
            <person name="Mu C."/>
            <person name="Tian Q."/>
            <person name="Mei H."/>
            <person name="Zhang T."/>
            <person name="Gao T."/>
            <person name="Zhang H."/>
        </authorList>
    </citation>
    <scope>NUCLEOTIDE SEQUENCE</scope>
    <source>
        <strain evidence="3">G02</strain>
    </source>
</reference>
<dbReference type="EMBL" id="JACGWJ010000015">
    <property type="protein sequence ID" value="KAL0366283.1"/>
    <property type="molecule type" value="Genomic_DNA"/>
</dbReference>
<evidence type="ECO:0000259" key="2">
    <source>
        <dbReference type="Pfam" id="PF25821"/>
    </source>
</evidence>
<evidence type="ECO:0000256" key="1">
    <source>
        <dbReference type="SAM" id="MobiDB-lite"/>
    </source>
</evidence>
<feature type="region of interest" description="Disordered" evidence="1">
    <location>
        <begin position="23"/>
        <end position="47"/>
    </location>
</feature>
<sequence length="325" mass="35128">MIQTISPYASARTAEIMSRYRPIAPKPEAPSPNSAAENDNSALPNGIRKSPYLRNVWAHLQARPTRTRKRGRTAAFAPPSVKRTRTCLQGLSPPFQCGLDTAVTTLAESVALPLLCCTAAAAAAVQAPVVSRGKGMENKGIDLNMTATDQVPEELDFLPQLQEPVKPSVISPRPVRPVGSIIIVSNIAEDPGREITAPKARAEEVEAAVEAEEIPAIVSDSNNKVRITNSAYKEMVGQPECGWLDCAATKSGGGACKRIGGEVLLRFDDSEHQIPSTGGFRCRVKIEWESKGKKNSVNACCEGVKLGCQAKDYQFLWRFRAMEEA</sequence>
<protein>
    <recommendedName>
        <fullName evidence="2">DUF7950 domain-containing protein</fullName>
    </recommendedName>
</protein>
<proteinExistence type="predicted"/>
<dbReference type="Pfam" id="PF25821">
    <property type="entry name" value="DUF7950"/>
    <property type="match status" value="1"/>
</dbReference>
<comment type="caution">
    <text evidence="3">The sequence shown here is derived from an EMBL/GenBank/DDBJ whole genome shotgun (WGS) entry which is preliminary data.</text>
</comment>
<accession>A0AAW2QES3</accession>
<dbReference type="AlphaFoldDB" id="A0AAW2QES3"/>
<dbReference type="InterPro" id="IPR057710">
    <property type="entry name" value="DUF7950"/>
</dbReference>
<dbReference type="PANTHER" id="PTHR33595">
    <property type="entry name" value="VON WILLEBRAND FACTOR A DOMAIN PROTEIN"/>
    <property type="match status" value="1"/>
</dbReference>
<name>A0AAW2QES3_SESRA</name>
<dbReference type="PANTHER" id="PTHR33595:SF3">
    <property type="entry name" value="PAS DOMAIN-CONTAINING PROTEIN"/>
    <property type="match status" value="1"/>
</dbReference>
<reference evidence="3" key="1">
    <citation type="submission" date="2020-06" db="EMBL/GenBank/DDBJ databases">
        <authorList>
            <person name="Li T."/>
            <person name="Hu X."/>
            <person name="Zhang T."/>
            <person name="Song X."/>
            <person name="Zhang H."/>
            <person name="Dai N."/>
            <person name="Sheng W."/>
            <person name="Hou X."/>
            <person name="Wei L."/>
        </authorList>
    </citation>
    <scope>NUCLEOTIDE SEQUENCE</scope>
    <source>
        <strain evidence="3">G02</strain>
        <tissue evidence="3">Leaf</tissue>
    </source>
</reference>
<feature type="domain" description="DUF7950" evidence="2">
    <location>
        <begin position="180"/>
        <end position="309"/>
    </location>
</feature>
<feature type="compositionally biased region" description="Polar residues" evidence="1">
    <location>
        <begin position="31"/>
        <end position="43"/>
    </location>
</feature>
<organism evidence="3">
    <name type="scientific">Sesamum radiatum</name>
    <name type="common">Black benniseed</name>
    <dbReference type="NCBI Taxonomy" id="300843"/>
    <lineage>
        <taxon>Eukaryota</taxon>
        <taxon>Viridiplantae</taxon>
        <taxon>Streptophyta</taxon>
        <taxon>Embryophyta</taxon>
        <taxon>Tracheophyta</taxon>
        <taxon>Spermatophyta</taxon>
        <taxon>Magnoliopsida</taxon>
        <taxon>eudicotyledons</taxon>
        <taxon>Gunneridae</taxon>
        <taxon>Pentapetalae</taxon>
        <taxon>asterids</taxon>
        <taxon>lamiids</taxon>
        <taxon>Lamiales</taxon>
        <taxon>Pedaliaceae</taxon>
        <taxon>Sesamum</taxon>
    </lineage>
</organism>
<evidence type="ECO:0000313" key="3">
    <source>
        <dbReference type="EMBL" id="KAL0366283.1"/>
    </source>
</evidence>